<accession>A0AAP0CB18</accession>
<dbReference type="EMBL" id="JBCNJP010002412">
    <property type="protein sequence ID" value="KAK9050304.1"/>
    <property type="molecule type" value="Genomic_DNA"/>
</dbReference>
<dbReference type="GO" id="GO:0010598">
    <property type="term" value="C:NAD(P)H dehydrogenase complex (plastoquinone)"/>
    <property type="evidence" value="ECO:0007669"/>
    <property type="project" value="InterPro"/>
</dbReference>
<proteinExistence type="predicted"/>
<keyword evidence="2" id="KW-1133">Transmembrane helix</keyword>
<evidence type="ECO:0008006" key="5">
    <source>
        <dbReference type="Google" id="ProtNLM"/>
    </source>
</evidence>
<dbReference type="Proteomes" id="UP001408789">
    <property type="component" value="Unassembled WGS sequence"/>
</dbReference>
<protein>
    <recommendedName>
        <fullName evidence="5">Chlororespiratory reduction 3</fullName>
    </recommendedName>
</protein>
<evidence type="ECO:0000256" key="1">
    <source>
        <dbReference type="SAM" id="MobiDB-lite"/>
    </source>
</evidence>
<evidence type="ECO:0000313" key="3">
    <source>
        <dbReference type="EMBL" id="KAK9050304.1"/>
    </source>
</evidence>
<dbReference type="GO" id="GO:0009773">
    <property type="term" value="P:photosynthetic electron transport in photosystem I"/>
    <property type="evidence" value="ECO:0007669"/>
    <property type="project" value="InterPro"/>
</dbReference>
<dbReference type="GO" id="GO:0009535">
    <property type="term" value="C:chloroplast thylakoid membrane"/>
    <property type="evidence" value="ECO:0007669"/>
    <property type="project" value="InterPro"/>
</dbReference>
<evidence type="ECO:0000313" key="4">
    <source>
        <dbReference type="Proteomes" id="UP001408789"/>
    </source>
</evidence>
<feature type="region of interest" description="Disordered" evidence="1">
    <location>
        <begin position="44"/>
        <end position="82"/>
    </location>
</feature>
<gene>
    <name evidence="3" type="ORF">SSX86_030724</name>
</gene>
<sequence>MNNIFSTSITVIHYRYVSSPGGCRTKLEAEMLALTSISSINRPPILSSLSERSNPPESKPKVRRMNTTIPPQPPSGKQPMEKKPSVAEIERAIGAGVFKDRDINSRESEQEKTMFDQILSNSIGKTEGDVEKKLRETGEWIIDQTEGPSRSTGKNILKAVFLWILPLWILSFLVVTGVIKLPFISPFLDDLIM</sequence>
<comment type="caution">
    <text evidence="3">The sequence shown here is derived from an EMBL/GenBank/DDBJ whole genome shotgun (WGS) entry which is preliminary data.</text>
</comment>
<keyword evidence="2" id="KW-0812">Transmembrane</keyword>
<reference evidence="3 4" key="1">
    <citation type="submission" date="2024-04" db="EMBL/GenBank/DDBJ databases">
        <title>The reference genome of an endangered Asteraceae, Deinandra increscens subsp. villosa, native to the Central Coast of California.</title>
        <authorList>
            <person name="Guilliams M."/>
            <person name="Hasenstab-Lehman K."/>
            <person name="Meyer R."/>
            <person name="Mcevoy S."/>
        </authorList>
    </citation>
    <scope>NUCLEOTIDE SEQUENCE [LARGE SCALE GENOMIC DNA]</scope>
    <source>
        <tissue evidence="3">Leaf</tissue>
    </source>
</reference>
<dbReference type="PANTHER" id="PTHR36340:SF1">
    <property type="entry name" value="NAD(P)H DEHYDROGENASE SUBUNIT CRR3, CHLOROPLASTIC-RELATED"/>
    <property type="match status" value="1"/>
</dbReference>
<dbReference type="PANTHER" id="PTHR36340">
    <property type="entry name" value="NAD(P)H DEHYDROGENASE SUBUNIT CRR3, CHLOROPLASTIC-RELATED"/>
    <property type="match status" value="1"/>
</dbReference>
<dbReference type="InterPro" id="IPR038931">
    <property type="entry name" value="CRR3"/>
</dbReference>
<feature type="compositionally biased region" description="Polar residues" evidence="1">
    <location>
        <begin position="44"/>
        <end position="56"/>
    </location>
</feature>
<feature type="transmembrane region" description="Helical" evidence="2">
    <location>
        <begin position="160"/>
        <end position="183"/>
    </location>
</feature>
<dbReference type="AlphaFoldDB" id="A0AAP0CB18"/>
<evidence type="ECO:0000256" key="2">
    <source>
        <dbReference type="SAM" id="Phobius"/>
    </source>
</evidence>
<organism evidence="3 4">
    <name type="scientific">Deinandra increscens subsp. villosa</name>
    <dbReference type="NCBI Taxonomy" id="3103831"/>
    <lineage>
        <taxon>Eukaryota</taxon>
        <taxon>Viridiplantae</taxon>
        <taxon>Streptophyta</taxon>
        <taxon>Embryophyta</taxon>
        <taxon>Tracheophyta</taxon>
        <taxon>Spermatophyta</taxon>
        <taxon>Magnoliopsida</taxon>
        <taxon>eudicotyledons</taxon>
        <taxon>Gunneridae</taxon>
        <taxon>Pentapetalae</taxon>
        <taxon>asterids</taxon>
        <taxon>campanulids</taxon>
        <taxon>Asterales</taxon>
        <taxon>Asteraceae</taxon>
        <taxon>Asteroideae</taxon>
        <taxon>Heliantheae alliance</taxon>
        <taxon>Madieae</taxon>
        <taxon>Madiinae</taxon>
        <taxon>Deinandra</taxon>
    </lineage>
</organism>
<keyword evidence="4" id="KW-1185">Reference proteome</keyword>
<keyword evidence="2" id="KW-0472">Membrane</keyword>
<name>A0AAP0CB18_9ASTR</name>